<protein>
    <submittedName>
        <fullName evidence="6">IclR family transcriptional regulator</fullName>
    </submittedName>
</protein>
<gene>
    <name evidence="6" type="ORF">AArcSt2_14925</name>
</gene>
<evidence type="ECO:0000256" key="3">
    <source>
        <dbReference type="ARBA" id="ARBA00023163"/>
    </source>
</evidence>
<dbReference type="PANTHER" id="PTHR30136:SF35">
    <property type="entry name" value="HTH-TYPE TRANSCRIPTIONAL REGULATOR RV1719"/>
    <property type="match status" value="1"/>
</dbReference>
<dbReference type="InterPro" id="IPR005471">
    <property type="entry name" value="Tscrpt_reg_IclR_N"/>
</dbReference>
<keyword evidence="7" id="KW-1185">Reference proteome</keyword>
<dbReference type="InterPro" id="IPR036390">
    <property type="entry name" value="WH_DNA-bd_sf"/>
</dbReference>
<name>A0AAE3K9N5_9EURY</name>
<dbReference type="Gene3D" id="3.30.450.40">
    <property type="match status" value="1"/>
</dbReference>
<evidence type="ECO:0000313" key="7">
    <source>
        <dbReference type="Proteomes" id="UP001203207"/>
    </source>
</evidence>
<dbReference type="AlphaFoldDB" id="A0AAE3K9N5"/>
<dbReference type="Gene3D" id="1.10.10.10">
    <property type="entry name" value="Winged helix-like DNA-binding domain superfamily/Winged helix DNA-binding domain"/>
    <property type="match status" value="1"/>
</dbReference>
<dbReference type="InterPro" id="IPR050707">
    <property type="entry name" value="HTH_MetabolicPath_Reg"/>
</dbReference>
<dbReference type="Proteomes" id="UP001203207">
    <property type="component" value="Unassembled WGS sequence"/>
</dbReference>
<dbReference type="Pfam" id="PF09339">
    <property type="entry name" value="HTH_IclR"/>
    <property type="match status" value="1"/>
</dbReference>
<keyword evidence="3" id="KW-0804">Transcription</keyword>
<dbReference type="InterPro" id="IPR014757">
    <property type="entry name" value="Tscrpt_reg_IclR_C"/>
</dbReference>
<organism evidence="6 7">
    <name type="scientific">Natronocalculus amylovorans</name>
    <dbReference type="NCBI Taxonomy" id="2917812"/>
    <lineage>
        <taxon>Archaea</taxon>
        <taxon>Methanobacteriati</taxon>
        <taxon>Methanobacteriota</taxon>
        <taxon>Stenosarchaea group</taxon>
        <taxon>Halobacteria</taxon>
        <taxon>Halobacteriales</taxon>
        <taxon>Haloferacaceae</taxon>
        <taxon>Natronocalculus</taxon>
    </lineage>
</organism>
<evidence type="ECO:0000256" key="1">
    <source>
        <dbReference type="ARBA" id="ARBA00023015"/>
    </source>
</evidence>
<dbReference type="PANTHER" id="PTHR30136">
    <property type="entry name" value="HELIX-TURN-HELIX TRANSCRIPTIONAL REGULATOR, ICLR FAMILY"/>
    <property type="match status" value="1"/>
</dbReference>
<dbReference type="PROSITE" id="PS51078">
    <property type="entry name" value="ICLR_ED"/>
    <property type="match status" value="1"/>
</dbReference>
<comment type="caution">
    <text evidence="6">The sequence shown here is derived from an EMBL/GenBank/DDBJ whole genome shotgun (WGS) entry which is preliminary data.</text>
</comment>
<dbReference type="SMART" id="SM00346">
    <property type="entry name" value="HTH_ICLR"/>
    <property type="match status" value="1"/>
</dbReference>
<dbReference type="PROSITE" id="PS51077">
    <property type="entry name" value="HTH_ICLR"/>
    <property type="match status" value="1"/>
</dbReference>
<dbReference type="InterPro" id="IPR029016">
    <property type="entry name" value="GAF-like_dom_sf"/>
</dbReference>
<evidence type="ECO:0000256" key="2">
    <source>
        <dbReference type="ARBA" id="ARBA00023125"/>
    </source>
</evidence>
<feature type="domain" description="IclR-ED" evidence="5">
    <location>
        <begin position="71"/>
        <end position="255"/>
    </location>
</feature>
<evidence type="ECO:0000259" key="4">
    <source>
        <dbReference type="PROSITE" id="PS51077"/>
    </source>
</evidence>
<keyword evidence="1" id="KW-0805">Transcription regulation</keyword>
<dbReference type="Pfam" id="PF01614">
    <property type="entry name" value="IclR_C"/>
    <property type="match status" value="1"/>
</dbReference>
<dbReference type="GO" id="GO:0003677">
    <property type="term" value="F:DNA binding"/>
    <property type="evidence" value="ECO:0007669"/>
    <property type="project" value="UniProtKB-KW"/>
</dbReference>
<sequence>MKNDENTALEIKSVGKVFDIVEYLGENGTSSVTSIADALEMAKSTVHAYLSSLETRGYVVREKKKYRLSLQFLSLGDYARRHHGLYMSAKSEIDELAATTGERVQLMVQEGTIGVYIYQTQGNKAVQTDSHVGTTVALHATAVGKAYLAFLPDDQVKKILDRTELSAVTDKTITDRSALLDELRVVREQGYATNMEERIAGMRAVGAPIRDSDGDAIAAISLSAPTTRLQGEQLEKVIPEKILQTARVIELRTTYS</sequence>
<dbReference type="GO" id="GO:0045892">
    <property type="term" value="P:negative regulation of DNA-templated transcription"/>
    <property type="evidence" value="ECO:0007669"/>
    <property type="project" value="TreeGrafter"/>
</dbReference>
<keyword evidence="2" id="KW-0238">DNA-binding</keyword>
<reference evidence="6" key="1">
    <citation type="journal article" date="2022" name="Syst. Appl. Microbiol.">
        <title>Natronocalculus amylovorans gen. nov., sp. nov., and Natranaeroarchaeum aerophilus sp. nov., dominant culturable amylolytic natronoarchaea from hypersaline soda lakes in southwestern Siberia.</title>
        <authorList>
            <person name="Sorokin D.Y."/>
            <person name="Elcheninov A.G."/>
            <person name="Khizhniak T.V."/>
            <person name="Koenen M."/>
            <person name="Bale N.J."/>
            <person name="Damste J.S.S."/>
            <person name="Kublanov I.V."/>
        </authorList>
    </citation>
    <scope>NUCLEOTIDE SEQUENCE</scope>
    <source>
        <strain evidence="6">AArc-St2</strain>
    </source>
</reference>
<evidence type="ECO:0000259" key="5">
    <source>
        <dbReference type="PROSITE" id="PS51078"/>
    </source>
</evidence>
<accession>A0AAE3K9N5</accession>
<dbReference type="GO" id="GO:0003700">
    <property type="term" value="F:DNA-binding transcription factor activity"/>
    <property type="evidence" value="ECO:0007669"/>
    <property type="project" value="TreeGrafter"/>
</dbReference>
<dbReference type="SUPFAM" id="SSF55781">
    <property type="entry name" value="GAF domain-like"/>
    <property type="match status" value="1"/>
</dbReference>
<dbReference type="InterPro" id="IPR036388">
    <property type="entry name" value="WH-like_DNA-bd_sf"/>
</dbReference>
<reference evidence="6" key="2">
    <citation type="submission" date="2022-02" db="EMBL/GenBank/DDBJ databases">
        <authorList>
            <person name="Elcheninov A.G."/>
            <person name="Sorokin D.Y."/>
            <person name="Kublanov I.V."/>
        </authorList>
    </citation>
    <scope>NUCLEOTIDE SEQUENCE</scope>
    <source>
        <strain evidence="6">AArc-St2</strain>
    </source>
</reference>
<feature type="domain" description="HTH iclR-type" evidence="4">
    <location>
        <begin position="11"/>
        <end position="70"/>
    </location>
</feature>
<evidence type="ECO:0000313" key="6">
    <source>
        <dbReference type="EMBL" id="MCL9818233.1"/>
    </source>
</evidence>
<dbReference type="RefSeq" id="WP_250585752.1">
    <property type="nucleotide sequence ID" value="NZ_JAKRVX010000009.1"/>
</dbReference>
<dbReference type="SUPFAM" id="SSF46785">
    <property type="entry name" value="Winged helix' DNA-binding domain"/>
    <property type="match status" value="1"/>
</dbReference>
<proteinExistence type="predicted"/>
<dbReference type="EMBL" id="JAKRVX010000009">
    <property type="protein sequence ID" value="MCL9818233.1"/>
    <property type="molecule type" value="Genomic_DNA"/>
</dbReference>